<dbReference type="Proteomes" id="UP000590811">
    <property type="component" value="Unassembled WGS sequence"/>
</dbReference>
<reference evidence="2 3" key="1">
    <citation type="submission" date="2020-08" db="EMBL/GenBank/DDBJ databases">
        <title>Genomic Encyclopedia of Type Strains, Phase IV (KMG-V): Genome sequencing to study the core and pangenomes of soil and plant-associated prokaryotes.</title>
        <authorList>
            <person name="Whitman W."/>
        </authorList>
    </citation>
    <scope>NUCLEOTIDE SEQUENCE [LARGE SCALE GENOMIC DNA]</scope>
    <source>
        <strain evidence="2 3">B3ACCR2</strain>
    </source>
</reference>
<organism evidence="2 3">
    <name type="scientific">Terracoccus luteus</name>
    <dbReference type="NCBI Taxonomy" id="53356"/>
    <lineage>
        <taxon>Bacteria</taxon>
        <taxon>Bacillati</taxon>
        <taxon>Actinomycetota</taxon>
        <taxon>Actinomycetes</taxon>
        <taxon>Micrococcales</taxon>
        <taxon>Intrasporangiaceae</taxon>
        <taxon>Terracoccus</taxon>
    </lineage>
</organism>
<feature type="non-terminal residue" evidence="2">
    <location>
        <position position="60"/>
    </location>
</feature>
<dbReference type="EMBL" id="JACHVT010000024">
    <property type="protein sequence ID" value="MBB2988541.1"/>
    <property type="molecule type" value="Genomic_DNA"/>
</dbReference>
<evidence type="ECO:0000313" key="2">
    <source>
        <dbReference type="EMBL" id="MBB2988541.1"/>
    </source>
</evidence>
<dbReference type="Gene3D" id="3.30.559.10">
    <property type="entry name" value="Chloramphenicol acetyltransferase-like domain"/>
    <property type="match status" value="1"/>
</dbReference>
<evidence type="ECO:0000313" key="3">
    <source>
        <dbReference type="Proteomes" id="UP000590811"/>
    </source>
</evidence>
<evidence type="ECO:0008006" key="4">
    <source>
        <dbReference type="Google" id="ProtNLM"/>
    </source>
</evidence>
<name>A0A839Q7C0_9MICO</name>
<accession>A0A839Q7C0</accession>
<sequence length="60" mass="6692">MSGETVRDVGETTQGAPDPSAQDREPEVLPLSFGQRRLWFLFRLEGASATYNVPVVTRVR</sequence>
<protein>
    <recommendedName>
        <fullName evidence="4">Condensation domain-containing protein</fullName>
    </recommendedName>
</protein>
<gene>
    <name evidence="2" type="ORF">FHW14_003738</name>
</gene>
<comment type="caution">
    <text evidence="2">The sequence shown here is derived from an EMBL/GenBank/DDBJ whole genome shotgun (WGS) entry which is preliminary data.</text>
</comment>
<evidence type="ECO:0000256" key="1">
    <source>
        <dbReference type="SAM" id="MobiDB-lite"/>
    </source>
</evidence>
<proteinExistence type="predicted"/>
<feature type="compositionally biased region" description="Basic and acidic residues" evidence="1">
    <location>
        <begin position="1"/>
        <end position="10"/>
    </location>
</feature>
<dbReference type="InterPro" id="IPR023213">
    <property type="entry name" value="CAT-like_dom_sf"/>
</dbReference>
<dbReference type="RefSeq" id="WP_184511480.1">
    <property type="nucleotide sequence ID" value="NZ_JACHVT010000024.1"/>
</dbReference>
<dbReference type="AlphaFoldDB" id="A0A839Q7C0"/>
<feature type="region of interest" description="Disordered" evidence="1">
    <location>
        <begin position="1"/>
        <end position="26"/>
    </location>
</feature>